<dbReference type="GO" id="GO:0008270">
    <property type="term" value="F:zinc ion binding"/>
    <property type="evidence" value="ECO:0007669"/>
    <property type="project" value="UniProtKB-KW"/>
</dbReference>
<organism evidence="6 7">
    <name type="scientific">Cylicocyclus nassatus</name>
    <name type="common">Nematode worm</name>
    <dbReference type="NCBI Taxonomy" id="53992"/>
    <lineage>
        <taxon>Eukaryota</taxon>
        <taxon>Metazoa</taxon>
        <taxon>Ecdysozoa</taxon>
        <taxon>Nematoda</taxon>
        <taxon>Chromadorea</taxon>
        <taxon>Rhabditida</taxon>
        <taxon>Rhabditina</taxon>
        <taxon>Rhabditomorpha</taxon>
        <taxon>Strongyloidea</taxon>
        <taxon>Strongylidae</taxon>
        <taxon>Cylicocyclus</taxon>
    </lineage>
</organism>
<name>A0AA36H650_CYLNA</name>
<evidence type="ECO:0000256" key="3">
    <source>
        <dbReference type="ARBA" id="ARBA00022833"/>
    </source>
</evidence>
<reference evidence="6" key="1">
    <citation type="submission" date="2023-07" db="EMBL/GenBank/DDBJ databases">
        <authorList>
            <consortium name="CYATHOMIX"/>
        </authorList>
    </citation>
    <scope>NUCLEOTIDE SEQUENCE</scope>
    <source>
        <strain evidence="6">N/A</strain>
    </source>
</reference>
<evidence type="ECO:0000256" key="2">
    <source>
        <dbReference type="ARBA" id="ARBA00022771"/>
    </source>
</evidence>
<feature type="region of interest" description="Disordered" evidence="4">
    <location>
        <begin position="86"/>
        <end position="132"/>
    </location>
</feature>
<feature type="domain" description="CHHC U11-48K-type" evidence="5">
    <location>
        <begin position="47"/>
        <end position="69"/>
    </location>
</feature>
<comment type="caution">
    <text evidence="6">The sequence shown here is derived from an EMBL/GenBank/DDBJ whole genome shotgun (WGS) entry which is preliminary data.</text>
</comment>
<feature type="compositionally biased region" description="Polar residues" evidence="4">
    <location>
        <begin position="106"/>
        <end position="116"/>
    </location>
</feature>
<evidence type="ECO:0000256" key="1">
    <source>
        <dbReference type="ARBA" id="ARBA00022723"/>
    </source>
</evidence>
<dbReference type="Proteomes" id="UP001176961">
    <property type="component" value="Unassembled WGS sequence"/>
</dbReference>
<keyword evidence="3" id="KW-0862">Zinc</keyword>
<accession>A0AA36H650</accession>
<keyword evidence="1" id="KW-0479">Metal-binding</keyword>
<sequence length="132" mass="14796">MSAVNALKVGFIRLKRGISDVRFCVDSFLSAPGAFETFQTCCKEFFICRVNSRHFVPNAELDFHEKHCEDPLYREIIAELAADPVPVRFPSSNSSEDGDRSDEDTNSVSSGDTDYSTSKDELLRQILDGPRL</sequence>
<dbReference type="Pfam" id="PF05253">
    <property type="entry name" value="zf-U11-48K"/>
    <property type="match status" value="1"/>
</dbReference>
<keyword evidence="7" id="KW-1185">Reference proteome</keyword>
<dbReference type="AlphaFoldDB" id="A0AA36H650"/>
<evidence type="ECO:0000259" key="5">
    <source>
        <dbReference type="Pfam" id="PF05253"/>
    </source>
</evidence>
<keyword evidence="2" id="KW-0863">Zinc-finger</keyword>
<protein>
    <recommendedName>
        <fullName evidence="5">CHHC U11-48K-type domain-containing protein</fullName>
    </recommendedName>
</protein>
<evidence type="ECO:0000256" key="4">
    <source>
        <dbReference type="SAM" id="MobiDB-lite"/>
    </source>
</evidence>
<proteinExistence type="predicted"/>
<dbReference type="EMBL" id="CATQJL010000316">
    <property type="protein sequence ID" value="CAJ0604667.1"/>
    <property type="molecule type" value="Genomic_DNA"/>
</dbReference>
<dbReference type="InterPro" id="IPR022776">
    <property type="entry name" value="TRM13/UPF0224_CHHC_Znf_dom"/>
</dbReference>
<gene>
    <name evidence="6" type="ORF">CYNAS_LOCUS16650</name>
</gene>
<evidence type="ECO:0000313" key="6">
    <source>
        <dbReference type="EMBL" id="CAJ0604667.1"/>
    </source>
</evidence>
<evidence type="ECO:0000313" key="7">
    <source>
        <dbReference type="Proteomes" id="UP001176961"/>
    </source>
</evidence>